<dbReference type="InterPro" id="IPR019480">
    <property type="entry name" value="Dihydroorotate_DH_Fe-S-bd"/>
</dbReference>
<evidence type="ECO:0000256" key="2">
    <source>
        <dbReference type="ARBA" id="ARBA00022448"/>
    </source>
</evidence>
<keyword evidence="6" id="KW-0274">FAD</keyword>
<comment type="cofactor">
    <cofactor evidence="10">
        <name>[2Fe-2S] cluster</name>
        <dbReference type="ChEBI" id="CHEBI:190135"/>
    </cofactor>
</comment>
<dbReference type="GO" id="GO:0046872">
    <property type="term" value="F:metal ion binding"/>
    <property type="evidence" value="ECO:0007669"/>
    <property type="project" value="UniProtKB-KW"/>
</dbReference>
<dbReference type="PANTHER" id="PTHR43513">
    <property type="entry name" value="DIHYDROOROTATE DEHYDROGENASE B (NAD(+)), ELECTRON TRANSFER SUBUNIT"/>
    <property type="match status" value="1"/>
</dbReference>
<organism evidence="13">
    <name type="scientific">candidate division WOR-3 bacterium</name>
    <dbReference type="NCBI Taxonomy" id="2052148"/>
    <lineage>
        <taxon>Bacteria</taxon>
        <taxon>Bacteria division WOR-3</taxon>
    </lineage>
</organism>
<keyword evidence="7" id="KW-0249">Electron transport</keyword>
<keyword evidence="2" id="KW-0813">Transport</keyword>
<comment type="caution">
    <text evidence="13">The sequence shown here is derived from an EMBL/GenBank/DDBJ whole genome shotgun (WGS) entry which is preliminary data.</text>
</comment>
<dbReference type="InterPro" id="IPR012165">
    <property type="entry name" value="Cyt_c3_hydrogenase_gsu"/>
</dbReference>
<dbReference type="SUPFAM" id="SSF63380">
    <property type="entry name" value="Riboflavin synthase domain-like"/>
    <property type="match status" value="1"/>
</dbReference>
<evidence type="ECO:0000256" key="10">
    <source>
        <dbReference type="ARBA" id="ARBA00034078"/>
    </source>
</evidence>
<protein>
    <recommendedName>
        <fullName evidence="12">FAD-binding FR-type domain-containing protein</fullName>
    </recommendedName>
</protein>
<keyword evidence="5 11" id="KW-0479">Metal-binding</keyword>
<evidence type="ECO:0000256" key="8">
    <source>
        <dbReference type="ARBA" id="ARBA00023004"/>
    </source>
</evidence>
<evidence type="ECO:0000256" key="3">
    <source>
        <dbReference type="ARBA" id="ARBA00022630"/>
    </source>
</evidence>
<evidence type="ECO:0000256" key="5">
    <source>
        <dbReference type="ARBA" id="ARBA00022723"/>
    </source>
</evidence>
<dbReference type="PRINTS" id="PR00410">
    <property type="entry name" value="PHEHYDRXLASE"/>
</dbReference>
<feature type="binding site" evidence="11">
    <location>
        <position position="248"/>
    </location>
    <ligand>
        <name>[2Fe-2S] cluster</name>
        <dbReference type="ChEBI" id="CHEBI:190135"/>
    </ligand>
</feature>
<feature type="domain" description="FAD-binding FR-type" evidence="12">
    <location>
        <begin position="8"/>
        <end position="102"/>
    </location>
</feature>
<dbReference type="GO" id="GO:0050660">
    <property type="term" value="F:flavin adenine dinucleotide binding"/>
    <property type="evidence" value="ECO:0007669"/>
    <property type="project" value="InterPro"/>
</dbReference>
<keyword evidence="3" id="KW-0285">Flavoprotein</keyword>
<evidence type="ECO:0000313" key="13">
    <source>
        <dbReference type="EMBL" id="HDM89659.1"/>
    </source>
</evidence>
<dbReference type="AlphaFoldDB" id="A0A7C1B2Y4"/>
<dbReference type="PIRSF" id="PIRSF006816">
    <property type="entry name" value="Cyc3_hyd_g"/>
    <property type="match status" value="1"/>
</dbReference>
<dbReference type="GO" id="GO:0051537">
    <property type="term" value="F:2 iron, 2 sulfur cluster binding"/>
    <property type="evidence" value="ECO:0007669"/>
    <property type="project" value="UniProtKB-KW"/>
</dbReference>
<dbReference type="SUPFAM" id="SSF52343">
    <property type="entry name" value="Ferredoxin reductase-like, C-terminal NADP-linked domain"/>
    <property type="match status" value="1"/>
</dbReference>
<comment type="cofactor">
    <cofactor evidence="11">
        <name>[2Fe-2S] cluster</name>
        <dbReference type="ChEBI" id="CHEBI:190135"/>
    </cofactor>
    <text evidence="11">Binds 1 [2Fe-2S] cluster per subunit.</text>
</comment>
<evidence type="ECO:0000256" key="6">
    <source>
        <dbReference type="ARBA" id="ARBA00022827"/>
    </source>
</evidence>
<dbReference type="GO" id="GO:0006221">
    <property type="term" value="P:pyrimidine nucleotide biosynthetic process"/>
    <property type="evidence" value="ECO:0007669"/>
    <property type="project" value="InterPro"/>
</dbReference>
<dbReference type="Gene3D" id="2.40.30.10">
    <property type="entry name" value="Translation factors"/>
    <property type="match status" value="1"/>
</dbReference>
<dbReference type="InterPro" id="IPR017927">
    <property type="entry name" value="FAD-bd_FR_type"/>
</dbReference>
<dbReference type="PROSITE" id="PS51384">
    <property type="entry name" value="FAD_FR"/>
    <property type="match status" value="1"/>
</dbReference>
<comment type="similarity">
    <text evidence="1">Belongs to the PyrK family.</text>
</comment>
<evidence type="ECO:0000256" key="11">
    <source>
        <dbReference type="PIRSR" id="PIRSR006816-2"/>
    </source>
</evidence>
<keyword evidence="9 11" id="KW-0411">Iron-sulfur</keyword>
<dbReference type="InterPro" id="IPR001709">
    <property type="entry name" value="Flavoprot_Pyr_Nucl_cyt_Rdtase"/>
</dbReference>
<feature type="binding site" evidence="11">
    <location>
        <position position="237"/>
    </location>
    <ligand>
        <name>[2Fe-2S] cluster</name>
        <dbReference type="ChEBI" id="CHEBI:190135"/>
    </ligand>
</feature>
<reference evidence="13" key="1">
    <citation type="journal article" date="2020" name="mSystems">
        <title>Genome- and Community-Level Interaction Insights into Carbon Utilization and Element Cycling Functions of Hydrothermarchaeota in Hydrothermal Sediment.</title>
        <authorList>
            <person name="Zhou Z."/>
            <person name="Liu Y."/>
            <person name="Xu W."/>
            <person name="Pan J."/>
            <person name="Luo Z.H."/>
            <person name="Li M."/>
        </authorList>
    </citation>
    <scope>NUCLEOTIDE SEQUENCE [LARGE SCALE GENOMIC DNA]</scope>
    <source>
        <strain evidence="13">HyVt-237</strain>
    </source>
</reference>
<dbReference type="PANTHER" id="PTHR43513:SF3">
    <property type="entry name" value="DIHYDROOROTATE DEHYDROGENASE B (NAD(+)), ELECTRON TRANSFER SUBUNIT-RELATED"/>
    <property type="match status" value="1"/>
</dbReference>
<dbReference type="CDD" id="cd06221">
    <property type="entry name" value="sulfite_reductase_like"/>
    <property type="match status" value="1"/>
</dbReference>
<keyword evidence="8 11" id="KW-0408">Iron</keyword>
<dbReference type="Proteomes" id="UP000885931">
    <property type="component" value="Unassembled WGS sequence"/>
</dbReference>
<evidence type="ECO:0000256" key="9">
    <source>
        <dbReference type="ARBA" id="ARBA00023014"/>
    </source>
</evidence>
<evidence type="ECO:0000256" key="4">
    <source>
        <dbReference type="ARBA" id="ARBA00022714"/>
    </source>
</evidence>
<dbReference type="Gene3D" id="3.40.50.80">
    <property type="entry name" value="Nucleotide-binding domain of ferredoxin-NADP reductase (FNR) module"/>
    <property type="match status" value="1"/>
</dbReference>
<dbReference type="InterPro" id="IPR037117">
    <property type="entry name" value="Dihydroorotate_DH_ele_sf"/>
</dbReference>
<dbReference type="Gene3D" id="2.10.240.10">
    <property type="entry name" value="Dihydroorotate dehydrogenase, electron transfer subunit"/>
    <property type="match status" value="1"/>
</dbReference>
<evidence type="ECO:0000256" key="7">
    <source>
        <dbReference type="ARBA" id="ARBA00022982"/>
    </source>
</evidence>
<feature type="binding site" evidence="11">
    <location>
        <position position="232"/>
    </location>
    <ligand>
        <name>[2Fe-2S] cluster</name>
        <dbReference type="ChEBI" id="CHEBI:190135"/>
    </ligand>
</feature>
<dbReference type="Pfam" id="PF00175">
    <property type="entry name" value="NAD_binding_1"/>
    <property type="match status" value="1"/>
</dbReference>
<feature type="binding site" evidence="11">
    <location>
        <position position="240"/>
    </location>
    <ligand>
        <name>[2Fe-2S] cluster</name>
        <dbReference type="ChEBI" id="CHEBI:190135"/>
    </ligand>
</feature>
<dbReference type="InterPro" id="IPR001433">
    <property type="entry name" value="OxRdtase_FAD/NAD-bd"/>
</dbReference>
<dbReference type="GO" id="GO:0016491">
    <property type="term" value="F:oxidoreductase activity"/>
    <property type="evidence" value="ECO:0007669"/>
    <property type="project" value="InterPro"/>
</dbReference>
<dbReference type="Pfam" id="PF00970">
    <property type="entry name" value="FAD_binding_6"/>
    <property type="match status" value="1"/>
</dbReference>
<keyword evidence="4 11" id="KW-0001">2Fe-2S</keyword>
<dbReference type="InterPro" id="IPR017938">
    <property type="entry name" value="Riboflavin_synthase-like_b-brl"/>
</dbReference>
<dbReference type="InterPro" id="IPR008333">
    <property type="entry name" value="Cbr1-like_FAD-bd_dom"/>
</dbReference>
<evidence type="ECO:0000259" key="12">
    <source>
        <dbReference type="PROSITE" id="PS51384"/>
    </source>
</evidence>
<dbReference type="InterPro" id="IPR039261">
    <property type="entry name" value="FNR_nucleotide-bd"/>
</dbReference>
<name>A0A7C1B2Y4_UNCW3</name>
<dbReference type="EMBL" id="DRBW01000017">
    <property type="protein sequence ID" value="HDM89659.1"/>
    <property type="molecule type" value="Genomic_DNA"/>
</dbReference>
<dbReference type="InterPro" id="IPR050353">
    <property type="entry name" value="PyrK_electron_transfer"/>
</dbReference>
<dbReference type="PRINTS" id="PR00371">
    <property type="entry name" value="FPNCR"/>
</dbReference>
<proteinExistence type="inferred from homology"/>
<sequence length="267" mass="29728">MKRNRMSHKALKAEIVEIKDEAEDIKSFFVRPDEELEFLPGQFFMLSICGVGEAPFSVASAPHEGLLRFTIRKSGKVTSALHRLRAGELLGIRGPYGNGFPLDPGGTAVIIGGGIGMAPVRSLLFHLLKKGDFDLWAFNGARSPRHILYADELLGFKGRTKIVLTVDRADPGWKYEEGVITVSMEKYLPKIEKGTAYVCGPPVMFRHVVKTLLDKGFREENIYLSLEAHMKCAFGICGHCRIGNKFVCVDGPVFPYSEIKDYEEFLA</sequence>
<accession>A0A7C1B2Y4</accession>
<gene>
    <name evidence="13" type="ORF">ENG67_00435</name>
</gene>
<dbReference type="Pfam" id="PF10418">
    <property type="entry name" value="DHODB_Fe-S_bind"/>
    <property type="match status" value="1"/>
</dbReference>
<evidence type="ECO:0000256" key="1">
    <source>
        <dbReference type="ARBA" id="ARBA00006422"/>
    </source>
</evidence>